<dbReference type="CDD" id="cd01310">
    <property type="entry name" value="TatD_DNAse"/>
    <property type="match status" value="1"/>
</dbReference>
<name>A0A1T4KMB7_TREPO</name>
<dbReference type="PANTHER" id="PTHR46124:SF2">
    <property type="entry name" value="D-AMINOACYL-TRNA DEACYLASE"/>
    <property type="match status" value="1"/>
</dbReference>
<evidence type="ECO:0000256" key="3">
    <source>
        <dbReference type="PIRSR" id="PIRSR005902-1"/>
    </source>
</evidence>
<dbReference type="PIRSF" id="PIRSF005902">
    <property type="entry name" value="DNase_TatD"/>
    <property type="match status" value="1"/>
</dbReference>
<dbReference type="RefSeq" id="WP_078933146.1">
    <property type="nucleotide sequence ID" value="NZ_FUWG01000008.1"/>
</dbReference>
<dbReference type="GeneID" id="78316535"/>
<sequence length="298" mass="33740">MFSDTHFHFQHFTENPEIDGAAVLSAMAERGCVFGLDIGTHSDDLLSREACVDNAIAQIKNTFLADKARAFTYFSAGIWPAPEEIQTRIKSLEILQNQITQAETSTDSDTLHRKIIAIGECGLDHHWNPSGVDGRCESDFDQKMLDGEKELFEMQLDLARKMNLPVIIHSRDAFEDTYRCIKNVGYNNGIIHCYSYGLEKAKKFLALGWYISFSGSVTYTKKSKIEQMKELISYIPDDRLLCETDSPYLAPVPFRGQTNTPLLIENTYNFIAEIRSITAQKLSSLVDCNIRKLFNLTV</sequence>
<protein>
    <submittedName>
        <fullName evidence="4">TatD DNase family protein</fullName>
    </submittedName>
</protein>
<keyword evidence="5" id="KW-1185">Reference proteome</keyword>
<organism evidence="4 5">
    <name type="scientific">Treponema porcinum</name>
    <dbReference type="NCBI Taxonomy" id="261392"/>
    <lineage>
        <taxon>Bacteria</taxon>
        <taxon>Pseudomonadati</taxon>
        <taxon>Spirochaetota</taxon>
        <taxon>Spirochaetia</taxon>
        <taxon>Spirochaetales</taxon>
        <taxon>Treponemataceae</taxon>
        <taxon>Treponema</taxon>
    </lineage>
</organism>
<feature type="binding site" evidence="3">
    <location>
        <position position="169"/>
    </location>
    <ligand>
        <name>a divalent metal cation</name>
        <dbReference type="ChEBI" id="CHEBI:60240"/>
        <label>2</label>
    </ligand>
</feature>
<feature type="binding site" evidence="3">
    <location>
        <position position="245"/>
    </location>
    <ligand>
        <name>a divalent metal cation</name>
        <dbReference type="ChEBI" id="CHEBI:60240"/>
        <label>1</label>
    </ligand>
</feature>
<feature type="binding site" evidence="3">
    <location>
        <position position="8"/>
    </location>
    <ligand>
        <name>a divalent metal cation</name>
        <dbReference type="ChEBI" id="CHEBI:60240"/>
        <label>1</label>
    </ligand>
</feature>
<dbReference type="SUPFAM" id="SSF51556">
    <property type="entry name" value="Metallo-dependent hydrolases"/>
    <property type="match status" value="1"/>
</dbReference>
<accession>A0A1T4KMB7</accession>
<comment type="similarity">
    <text evidence="1">Belongs to the metallo-dependent hydrolases superfamily. TatD-type hydrolase family.</text>
</comment>
<dbReference type="Gene3D" id="3.20.20.140">
    <property type="entry name" value="Metal-dependent hydrolases"/>
    <property type="match status" value="1"/>
</dbReference>
<dbReference type="Proteomes" id="UP000190423">
    <property type="component" value="Unassembled WGS sequence"/>
</dbReference>
<dbReference type="GO" id="GO:0046872">
    <property type="term" value="F:metal ion binding"/>
    <property type="evidence" value="ECO:0007669"/>
    <property type="project" value="UniProtKB-KW"/>
</dbReference>
<evidence type="ECO:0000313" key="4">
    <source>
        <dbReference type="EMBL" id="SJZ43545.1"/>
    </source>
</evidence>
<dbReference type="AlphaFoldDB" id="A0A1T4KMB7"/>
<dbReference type="PANTHER" id="PTHR46124">
    <property type="entry name" value="D-AMINOACYL-TRNA DEACYLASE"/>
    <property type="match status" value="1"/>
</dbReference>
<evidence type="ECO:0000256" key="2">
    <source>
        <dbReference type="ARBA" id="ARBA00022801"/>
    </source>
</evidence>
<dbReference type="InterPro" id="IPR032466">
    <property type="entry name" value="Metal_Hydrolase"/>
</dbReference>
<dbReference type="OrthoDB" id="9810005at2"/>
<dbReference type="Pfam" id="PF01026">
    <property type="entry name" value="TatD_DNase"/>
    <property type="match status" value="1"/>
</dbReference>
<evidence type="ECO:0000313" key="5">
    <source>
        <dbReference type="Proteomes" id="UP000190423"/>
    </source>
</evidence>
<proteinExistence type="inferred from homology"/>
<gene>
    <name evidence="4" type="ORF">SAMN02745149_01236</name>
</gene>
<dbReference type="STRING" id="261392.SAMN02745149_01236"/>
<feature type="binding site" evidence="3">
    <location>
        <position position="120"/>
    </location>
    <ligand>
        <name>a divalent metal cation</name>
        <dbReference type="ChEBI" id="CHEBI:60240"/>
        <label>1</label>
    </ligand>
</feature>
<dbReference type="InterPro" id="IPR001130">
    <property type="entry name" value="TatD-like"/>
</dbReference>
<dbReference type="PROSITE" id="PS01090">
    <property type="entry name" value="TATD_2"/>
    <property type="match status" value="1"/>
</dbReference>
<dbReference type="GO" id="GO:0016788">
    <property type="term" value="F:hydrolase activity, acting on ester bonds"/>
    <property type="evidence" value="ECO:0007669"/>
    <property type="project" value="InterPro"/>
</dbReference>
<feature type="binding site" evidence="3">
    <location>
        <position position="6"/>
    </location>
    <ligand>
        <name>a divalent metal cation</name>
        <dbReference type="ChEBI" id="CHEBI:60240"/>
        <label>1</label>
    </ligand>
</feature>
<dbReference type="EMBL" id="FUWG01000008">
    <property type="protein sequence ID" value="SJZ43545.1"/>
    <property type="molecule type" value="Genomic_DNA"/>
</dbReference>
<reference evidence="4 5" key="1">
    <citation type="submission" date="2017-02" db="EMBL/GenBank/DDBJ databases">
        <authorList>
            <person name="Peterson S.W."/>
        </authorList>
    </citation>
    <scope>NUCLEOTIDE SEQUENCE [LARGE SCALE GENOMIC DNA]</scope>
    <source>
        <strain evidence="4 5">ATCC BAA-908</strain>
    </source>
</reference>
<keyword evidence="3" id="KW-0479">Metal-binding</keyword>
<dbReference type="GO" id="GO:0005829">
    <property type="term" value="C:cytosol"/>
    <property type="evidence" value="ECO:0007669"/>
    <property type="project" value="TreeGrafter"/>
</dbReference>
<feature type="binding site" evidence="3">
    <location>
        <position position="192"/>
    </location>
    <ligand>
        <name>a divalent metal cation</name>
        <dbReference type="ChEBI" id="CHEBI:60240"/>
        <label>2</label>
    </ligand>
</feature>
<keyword evidence="2" id="KW-0378">Hydrolase</keyword>
<evidence type="ECO:0000256" key="1">
    <source>
        <dbReference type="ARBA" id="ARBA00009275"/>
    </source>
</evidence>
<dbReference type="InterPro" id="IPR018228">
    <property type="entry name" value="DNase_TatD-rel_CS"/>
</dbReference>